<feature type="region of interest" description="Disordered" evidence="7">
    <location>
        <begin position="105"/>
        <end position="129"/>
    </location>
</feature>
<dbReference type="InterPro" id="IPR000100">
    <property type="entry name" value="RNase_P"/>
</dbReference>
<feature type="compositionally biased region" description="Basic and acidic residues" evidence="7">
    <location>
        <begin position="105"/>
        <end position="116"/>
    </location>
</feature>
<evidence type="ECO:0000256" key="5">
    <source>
        <dbReference type="ARBA" id="ARBA00022801"/>
    </source>
</evidence>
<dbReference type="SUPFAM" id="SSF54211">
    <property type="entry name" value="Ribosomal protein S5 domain 2-like"/>
    <property type="match status" value="1"/>
</dbReference>
<dbReference type="GO" id="GO:0042781">
    <property type="term" value="F:3'-tRNA processing endoribonuclease activity"/>
    <property type="evidence" value="ECO:0007669"/>
    <property type="project" value="TreeGrafter"/>
</dbReference>
<dbReference type="PROSITE" id="PS00648">
    <property type="entry name" value="RIBONUCLEASE_P"/>
    <property type="match status" value="1"/>
</dbReference>
<name>A0A0F9V3X9_9ZZZZ</name>
<evidence type="ECO:0000256" key="7">
    <source>
        <dbReference type="SAM" id="MobiDB-lite"/>
    </source>
</evidence>
<dbReference type="EMBL" id="LAZR01000078">
    <property type="protein sequence ID" value="KKN94382.1"/>
    <property type="molecule type" value="Genomic_DNA"/>
</dbReference>
<evidence type="ECO:0000313" key="8">
    <source>
        <dbReference type="EMBL" id="KKN94382.1"/>
    </source>
</evidence>
<evidence type="ECO:0000256" key="6">
    <source>
        <dbReference type="ARBA" id="ARBA00022884"/>
    </source>
</evidence>
<keyword evidence="3" id="KW-0540">Nuclease</keyword>
<keyword evidence="6" id="KW-0694">RNA-binding</keyword>
<evidence type="ECO:0000256" key="4">
    <source>
        <dbReference type="ARBA" id="ARBA00022759"/>
    </source>
</evidence>
<gene>
    <name evidence="8" type="ORF">LCGC14_0187290</name>
</gene>
<comment type="caution">
    <text evidence="8">The sequence shown here is derived from an EMBL/GenBank/DDBJ whole genome shotgun (WGS) entry which is preliminary data.</text>
</comment>
<dbReference type="InterPro" id="IPR020568">
    <property type="entry name" value="Ribosomal_Su5_D2-typ_SF"/>
</dbReference>
<dbReference type="PANTHER" id="PTHR33992">
    <property type="entry name" value="RIBONUCLEASE P PROTEIN COMPONENT"/>
    <property type="match status" value="1"/>
</dbReference>
<dbReference type="GO" id="GO:0000049">
    <property type="term" value="F:tRNA binding"/>
    <property type="evidence" value="ECO:0007669"/>
    <property type="project" value="InterPro"/>
</dbReference>
<protein>
    <submittedName>
        <fullName evidence="8">Uncharacterized protein</fullName>
    </submittedName>
</protein>
<dbReference type="GO" id="GO:0030677">
    <property type="term" value="C:ribonuclease P complex"/>
    <property type="evidence" value="ECO:0007669"/>
    <property type="project" value="TreeGrafter"/>
</dbReference>
<dbReference type="Pfam" id="PF00825">
    <property type="entry name" value="Ribonuclease_P"/>
    <property type="match status" value="1"/>
</dbReference>
<accession>A0A0F9V3X9</accession>
<dbReference type="HAMAP" id="MF_00227">
    <property type="entry name" value="RNase_P"/>
    <property type="match status" value="1"/>
</dbReference>
<keyword evidence="4" id="KW-0255">Endonuclease</keyword>
<sequence>MAVGKMRNRAEFLAARKGRRLNGPFFFVEALDRGDGEAPRVGLTVTKKVGNAVVRNRIRRRLREAIRLEAEADMAPGIDYVIVARREVLAMPFATLKDELSRRFARAKRPDRDPTIVKRRPLGRPSGSD</sequence>
<dbReference type="GO" id="GO:0004526">
    <property type="term" value="F:ribonuclease P activity"/>
    <property type="evidence" value="ECO:0007669"/>
    <property type="project" value="InterPro"/>
</dbReference>
<comment type="function">
    <text evidence="1">RNaseP catalyzes the removal of the 5'-leader sequence from pre-tRNA to produce the mature 5'-terminus. It can also cleave other RNA substrates such as 4.5S RNA. The protein component plays an auxiliary but essential role in vivo by binding to the 5'-leader sequence and broadening the substrate specificity of the ribozyme.</text>
</comment>
<evidence type="ECO:0000256" key="2">
    <source>
        <dbReference type="ARBA" id="ARBA00022694"/>
    </source>
</evidence>
<dbReference type="NCBIfam" id="TIGR00188">
    <property type="entry name" value="rnpA"/>
    <property type="match status" value="1"/>
</dbReference>
<dbReference type="PANTHER" id="PTHR33992:SF1">
    <property type="entry name" value="RIBONUCLEASE P PROTEIN COMPONENT"/>
    <property type="match status" value="1"/>
</dbReference>
<organism evidence="8">
    <name type="scientific">marine sediment metagenome</name>
    <dbReference type="NCBI Taxonomy" id="412755"/>
    <lineage>
        <taxon>unclassified sequences</taxon>
        <taxon>metagenomes</taxon>
        <taxon>ecological metagenomes</taxon>
    </lineage>
</organism>
<keyword evidence="5" id="KW-0378">Hydrolase</keyword>
<dbReference type="AlphaFoldDB" id="A0A0F9V3X9"/>
<evidence type="ECO:0000256" key="3">
    <source>
        <dbReference type="ARBA" id="ARBA00022722"/>
    </source>
</evidence>
<dbReference type="InterPro" id="IPR014721">
    <property type="entry name" value="Ribsml_uS5_D2-typ_fold_subgr"/>
</dbReference>
<proteinExistence type="inferred from homology"/>
<keyword evidence="2" id="KW-0819">tRNA processing</keyword>
<reference evidence="8" key="1">
    <citation type="journal article" date="2015" name="Nature">
        <title>Complex archaea that bridge the gap between prokaryotes and eukaryotes.</title>
        <authorList>
            <person name="Spang A."/>
            <person name="Saw J.H."/>
            <person name="Jorgensen S.L."/>
            <person name="Zaremba-Niedzwiedzka K."/>
            <person name="Martijn J."/>
            <person name="Lind A.E."/>
            <person name="van Eijk R."/>
            <person name="Schleper C."/>
            <person name="Guy L."/>
            <person name="Ettema T.J."/>
        </authorList>
    </citation>
    <scope>NUCLEOTIDE SEQUENCE</scope>
</reference>
<evidence type="ECO:0000256" key="1">
    <source>
        <dbReference type="ARBA" id="ARBA00002663"/>
    </source>
</evidence>
<dbReference type="InterPro" id="IPR020539">
    <property type="entry name" value="RNase_P_CS"/>
</dbReference>
<dbReference type="Gene3D" id="3.30.230.10">
    <property type="match status" value="1"/>
</dbReference>